<dbReference type="PROSITE" id="PS00455">
    <property type="entry name" value="AMP_BINDING"/>
    <property type="match status" value="1"/>
</dbReference>
<evidence type="ECO:0000256" key="3">
    <source>
        <dbReference type="ARBA" id="ARBA00009476"/>
    </source>
</evidence>
<evidence type="ECO:0000256" key="15">
    <source>
        <dbReference type="PROSITE-ProRule" id="PRU00703"/>
    </source>
</evidence>
<evidence type="ECO:0000256" key="18">
    <source>
        <dbReference type="RuleBase" id="RU369030"/>
    </source>
</evidence>
<dbReference type="STRING" id="3750.A0A498IFU1"/>
<comment type="caution">
    <text evidence="17">Lacks conserved residue(s) required for the propagation of feature annotation.</text>
</comment>
<dbReference type="Gene3D" id="1.10.472.10">
    <property type="entry name" value="Cyclin-like"/>
    <property type="match status" value="2"/>
</dbReference>
<evidence type="ECO:0000256" key="19">
    <source>
        <dbReference type="SAM" id="MobiDB-lite"/>
    </source>
</evidence>
<dbReference type="Pfam" id="PF00501">
    <property type="entry name" value="AMP-binding"/>
    <property type="match status" value="1"/>
</dbReference>
<keyword evidence="22" id="KW-1185">Reference proteome</keyword>
<feature type="transmembrane region" description="Helical" evidence="17">
    <location>
        <begin position="1293"/>
        <end position="1314"/>
    </location>
</feature>
<keyword evidence="18" id="KW-0443">Lipid metabolism</keyword>
<gene>
    <name evidence="21" type="ORF">DVH24_041538</name>
</gene>
<dbReference type="Pfam" id="PF00134">
    <property type="entry name" value="Cyclin_N"/>
    <property type="match status" value="1"/>
</dbReference>
<dbReference type="SUPFAM" id="SSF54631">
    <property type="entry name" value="CBS-domain pair"/>
    <property type="match status" value="1"/>
</dbReference>
<keyword evidence="5 17" id="KW-0813">Transport</keyword>
<evidence type="ECO:0000256" key="16">
    <source>
        <dbReference type="RuleBase" id="RU000383"/>
    </source>
</evidence>
<evidence type="ECO:0000256" key="6">
    <source>
        <dbReference type="ARBA" id="ARBA00022598"/>
    </source>
</evidence>
<dbReference type="InterPro" id="IPR001807">
    <property type="entry name" value="ClC"/>
</dbReference>
<dbReference type="GO" id="GO:0016020">
    <property type="term" value="C:membrane"/>
    <property type="evidence" value="ECO:0007669"/>
    <property type="project" value="UniProtKB-SubCell"/>
</dbReference>
<accession>A0A498IFU1</accession>
<dbReference type="CDD" id="cd03685">
    <property type="entry name" value="ClC_6_like"/>
    <property type="match status" value="1"/>
</dbReference>
<organism evidence="21 22">
    <name type="scientific">Malus domestica</name>
    <name type="common">Apple</name>
    <name type="synonym">Pyrus malus</name>
    <dbReference type="NCBI Taxonomy" id="3750"/>
    <lineage>
        <taxon>Eukaryota</taxon>
        <taxon>Viridiplantae</taxon>
        <taxon>Streptophyta</taxon>
        <taxon>Embryophyta</taxon>
        <taxon>Tracheophyta</taxon>
        <taxon>Spermatophyta</taxon>
        <taxon>Magnoliopsida</taxon>
        <taxon>eudicotyledons</taxon>
        <taxon>Gunneridae</taxon>
        <taxon>Pentapetalae</taxon>
        <taxon>rosids</taxon>
        <taxon>fabids</taxon>
        <taxon>Rosales</taxon>
        <taxon>Rosaceae</taxon>
        <taxon>Amygdaloideae</taxon>
        <taxon>Maleae</taxon>
        <taxon>Malus</taxon>
    </lineage>
</organism>
<keyword evidence="8" id="KW-0677">Repeat</keyword>
<evidence type="ECO:0000256" key="11">
    <source>
        <dbReference type="ARBA" id="ARBA00023065"/>
    </source>
</evidence>
<reference evidence="21 22" key="1">
    <citation type="submission" date="2018-10" db="EMBL/GenBank/DDBJ databases">
        <title>A high-quality apple genome assembly.</title>
        <authorList>
            <person name="Hu J."/>
        </authorList>
    </citation>
    <scope>NUCLEOTIDE SEQUENCE [LARGE SCALE GENOMIC DNA]</scope>
    <source>
        <strain evidence="22">cv. HFTH1</strain>
        <tissue evidence="21">Young leaf</tissue>
    </source>
</reference>
<dbReference type="Pfam" id="PF00654">
    <property type="entry name" value="Voltage_CLC"/>
    <property type="match status" value="2"/>
</dbReference>
<dbReference type="PRINTS" id="PR00762">
    <property type="entry name" value="CLCHANNEL"/>
</dbReference>
<feature type="region of interest" description="Disordered" evidence="19">
    <location>
        <begin position="1877"/>
        <end position="1896"/>
    </location>
</feature>
<feature type="transmembrane region" description="Helical" evidence="17">
    <location>
        <begin position="1451"/>
        <end position="1475"/>
    </location>
</feature>
<dbReference type="InterPro" id="IPR036915">
    <property type="entry name" value="Cyclin-like_sf"/>
</dbReference>
<dbReference type="GO" id="GO:0005737">
    <property type="term" value="C:cytoplasm"/>
    <property type="evidence" value="ECO:0007669"/>
    <property type="project" value="UniProtKB-SubCell"/>
</dbReference>
<dbReference type="InterPro" id="IPR000873">
    <property type="entry name" value="AMP-dep_synth/lig_dom"/>
</dbReference>
<dbReference type="InterPro" id="IPR006671">
    <property type="entry name" value="Cyclin_N"/>
</dbReference>
<keyword evidence="6 18" id="KW-0436">Ligase</keyword>
<comment type="caution">
    <text evidence="21">The sequence shown here is derived from an EMBL/GenBank/DDBJ whole genome shotgun (WGS) entry which is preliminary data.</text>
</comment>
<evidence type="ECO:0000256" key="14">
    <source>
        <dbReference type="ARBA" id="ARBA00023214"/>
    </source>
</evidence>
<comment type="function">
    <text evidence="18">Catalyzes the conversion of long-chain fatty acids to their active form acyl-CoAs for both synthesis of cellular lipids, and degradation via beta-oxidation.</text>
</comment>
<evidence type="ECO:0000256" key="7">
    <source>
        <dbReference type="ARBA" id="ARBA00022692"/>
    </source>
</evidence>
<dbReference type="SMART" id="SM00116">
    <property type="entry name" value="CBS"/>
    <property type="match status" value="2"/>
</dbReference>
<evidence type="ECO:0000313" key="22">
    <source>
        <dbReference type="Proteomes" id="UP000290289"/>
    </source>
</evidence>
<dbReference type="UniPathway" id="UPA00199"/>
<dbReference type="GO" id="GO:0004467">
    <property type="term" value="F:long-chain fatty acid-CoA ligase activity"/>
    <property type="evidence" value="ECO:0007669"/>
    <property type="project" value="UniProtKB-EC"/>
</dbReference>
<dbReference type="GO" id="GO:0005254">
    <property type="term" value="F:chloride channel activity"/>
    <property type="evidence" value="ECO:0007669"/>
    <property type="project" value="UniProtKB-UniRule"/>
</dbReference>
<comment type="similarity">
    <text evidence="16">Belongs to the cyclin family.</text>
</comment>
<dbReference type="InterPro" id="IPR000644">
    <property type="entry name" value="CBS_dom"/>
</dbReference>
<dbReference type="Pfam" id="PF00571">
    <property type="entry name" value="CBS"/>
    <property type="match status" value="1"/>
</dbReference>
<name>A0A498IFU1_MALDO</name>
<dbReference type="EC" id="6.2.1.3" evidence="18"/>
<sequence length="1909" mass="211714">MDKYKIPERFNSVNLVLVHRTLVKRRKREEGGLRKLGHSRSKLSADWVAGIMSFVRNNRSQGGTAGDEYWPSLGRNDVKSFNNFNHFNHNNNNWNRSRTNNFVKNYNNYQKYNYNNYQKYVGGYKEHADNSNYIKPDSASSFKRRKFSDSTWGDGGRDYLPPNTYEFISSSCNNYVPHPRSNGDASASTTGKRDRTKLDEDELPFMSRDEIERCSPSRKDGIDSVREAHLRYSYCSYLQNLGLRLDLPQTTIATAMVLCHRFFARRSHACHDRFVSVQCILKFIASSDLIATAALFLAAKSEETPRPLNTVLRTSSEILHKQDISFLSHMLPIDWFEQHRERVTEAEQMILTTLNFELGVQHPYAPLTSTLNKLGLSQTILVNLSLSLVSEGLRSSLWLQFKPHHIAAGAAYLAAKFLNLDLDSYKNIWQEFQATPDILQAPAQRRLRAINGHLASASAADSESLLRLNPTAGEFFSEHGYSVVLPEKLDTGKWNVYRSAHSPLKLVSRFPDHPEIVPLEFANRLHLTFVNIRHSVETFRDYKYLGTRIRVDGTVGDYKWMTYGEAGTARSGIGSGLIYHGIPKGSSIGLYFINRPEWLIVDHACSAYSYISVPLYDTLGPDAVKYIVNHAVVQVIFCVPQTLNSLLSFLADIPTVRLIVVVGGVDDQIPSLPSSTGVKVVTYSKLLSQGSSSIQPFCPPKPEDVATICYTSGTTGTPKGAVLTHGNFIANVAGSTIAVKFYPSDVYISYLPLAHIYERVNQVMTAYFGVAVGFYQGDNLKLMDDMAALRPTIFCSVPRLYNRIYAGITNAVKTSGALRERLFNAAYNAKKQALLSGKTASPMWDRLVFNKIKAKLGGRVRFMASGASPLSPDVMEFLKICFGGEVNEGYGMTETSCVISAMDGADNISGHVGSPNPACEIKLVDVPEMNYTSDDQPYPRGEICVRGPIIFQGYYKDEVQTREVVDEDGWLHTGDIGLWSPGGRLKIIDRKKNIFKLAQGEYIAPEKIENVYAKCKFVAQCFVHGDSFNSSLVAIVAVDPDVLKAWADSEGIKFEDLGKLCNDPRARAAVLADMDAIGREAQASYFSKITQTLSVSCTLLKLSVGCSNNKFNTISLQLRGFEFVKAVTLVLEQFTMENGLLTPTFKANQEISSKGLLCKRYIDHGLIGIPNLEKSIMLSNHLQNGIGAPKLAWSRLPHSEEAAEPDAVGLMKKSDDVGVESLDYEVIENYAYWEEQAQRGKLYVGYHVMVKWFFALLIGIGTGLAAVFINIAVENFAGWKFALTFAIIQKSYVAGFVVYILINLVLVFSSVYIVTQFAPAAAGSGIPEIKGYLNGVDIHGVLLFRTLIGKIFGSIGSVGGGLALGKEGPLVHTGACIASLLGQGGSTKYHLSSRWLQIFNSDRDRRDLVTCGCAAGVSAAFRAPVGGVLFALEEVTSCGQEDYSFEEFLPMAVIGVIGGLLGALFNQLTFYIAYWRRNYLHKNGNRVKIIEACLISLITSIISFGLPLLRKCSPCPEADLDSGIECPRPPGTKNKEYNDLATIFFNTQDDAIRNLFSAKTVHEYSAQSLLTFLVMFYSLAVVTFGTAVPAGQFVPGIMIGSTYGRLVGKFVVSFYKKLNIEEGTYALLGAASFLGGSMRMTVSLCVIMVEITNNLKLLPLIMLVLLISKAVGDAFNEGLYEEQARLKSIPLLESRPKYQMRKMTAKEASGKRVISFPRVVKVADVVSILRSNNHNGFPVIDHARNGETLVIGLMLRSHLLVLLQSKVDFQHSPLPCDPRGSRHTISEFVKPASSKGLSMNDVHLSSDDLEMYIDLAPFLNPSPYIVPEDMSLTKVYNLFRQLGLRHIFVVPRPSRVLGLITRKDLLLEENEDPASVELQSTSVRTQHRDRRKVGRNGDMERPLLTSLLV</sequence>
<dbReference type="InterPro" id="IPR045311">
    <property type="entry name" value="LC-FACS_euk"/>
</dbReference>
<feature type="transmembrane region" description="Helical" evidence="17">
    <location>
        <begin position="1252"/>
        <end position="1273"/>
    </location>
</feature>
<evidence type="ECO:0000259" key="20">
    <source>
        <dbReference type="PROSITE" id="PS51371"/>
    </source>
</evidence>
<dbReference type="SUPFAM" id="SSF47954">
    <property type="entry name" value="Cyclin-like"/>
    <property type="match status" value="2"/>
</dbReference>
<comment type="pathway">
    <text evidence="18">Lipid metabolism; fatty acid metabolism.</text>
</comment>
<feature type="transmembrane region" description="Helical" evidence="17">
    <location>
        <begin position="1569"/>
        <end position="1588"/>
    </location>
</feature>
<dbReference type="InterPro" id="IPR042099">
    <property type="entry name" value="ANL_N_sf"/>
</dbReference>
<dbReference type="Gene3D" id="3.10.580.10">
    <property type="entry name" value="CBS-domain"/>
    <property type="match status" value="1"/>
</dbReference>
<evidence type="ECO:0000256" key="9">
    <source>
        <dbReference type="ARBA" id="ARBA00022832"/>
    </source>
</evidence>
<dbReference type="Gene3D" id="1.10.3080.10">
    <property type="entry name" value="Clc chloride channel"/>
    <property type="match status" value="2"/>
</dbReference>
<dbReference type="CDD" id="cd05927">
    <property type="entry name" value="LC-FACS_euk"/>
    <property type="match status" value="1"/>
</dbReference>
<dbReference type="FunFam" id="1.10.472.10:FF:000212">
    <property type="entry name" value="Cyclin-T1-2"/>
    <property type="match status" value="1"/>
</dbReference>
<keyword evidence="14 17" id="KW-0868">Chloride</keyword>
<dbReference type="CDD" id="cd04591">
    <property type="entry name" value="CBS_pair_voltage-gated_CLC_euk_bac"/>
    <property type="match status" value="1"/>
</dbReference>
<dbReference type="GO" id="GO:0005524">
    <property type="term" value="F:ATP binding"/>
    <property type="evidence" value="ECO:0007669"/>
    <property type="project" value="UniProtKB-KW"/>
</dbReference>
<feature type="compositionally biased region" description="Basic residues" evidence="19">
    <location>
        <begin position="1885"/>
        <end position="1894"/>
    </location>
</feature>
<keyword evidence="16" id="KW-0195">Cyclin</keyword>
<dbReference type="Gene3D" id="3.40.50.12780">
    <property type="entry name" value="N-terminal domain of ligase-like"/>
    <property type="match status" value="1"/>
</dbReference>
<evidence type="ECO:0000256" key="5">
    <source>
        <dbReference type="ARBA" id="ARBA00022448"/>
    </source>
</evidence>
<proteinExistence type="inferred from homology"/>
<keyword evidence="11 17" id="KW-0406">Ion transport</keyword>
<dbReference type="SUPFAM" id="SSF56801">
    <property type="entry name" value="Acetyl-CoA synthetase-like"/>
    <property type="match status" value="1"/>
</dbReference>
<dbReference type="PANTHER" id="PTHR11689:SF136">
    <property type="entry name" value="H(+)_CL(-) EXCHANGE TRANSPORTER 7"/>
    <property type="match status" value="1"/>
</dbReference>
<dbReference type="FunFam" id="3.10.580.10:FF:000047">
    <property type="entry name" value="Chloride channel protein"/>
    <property type="match status" value="1"/>
</dbReference>
<dbReference type="EMBL" id="RDQH01000339">
    <property type="protein sequence ID" value="RXH80391.1"/>
    <property type="molecule type" value="Genomic_DNA"/>
</dbReference>
<keyword evidence="18" id="KW-0547">Nucleotide-binding</keyword>
<dbReference type="Proteomes" id="UP000290289">
    <property type="component" value="Chromosome 13"/>
</dbReference>
<dbReference type="InterPro" id="IPR046342">
    <property type="entry name" value="CBS_dom_sf"/>
</dbReference>
<comment type="similarity">
    <text evidence="18">Belongs to the ATP-dependent AMP-binding enzyme family.</text>
</comment>
<keyword evidence="18" id="KW-0067">ATP-binding</keyword>
<keyword evidence="7 17" id="KW-0812">Transmembrane</keyword>
<dbReference type="InterPro" id="IPR051280">
    <property type="entry name" value="Cl-channel/antiporter"/>
</dbReference>
<comment type="catalytic activity">
    <reaction evidence="18">
        <text>a long-chain fatty acid + ATP + CoA = a long-chain fatty acyl-CoA + AMP + diphosphate</text>
        <dbReference type="Rhea" id="RHEA:15421"/>
        <dbReference type="ChEBI" id="CHEBI:30616"/>
        <dbReference type="ChEBI" id="CHEBI:33019"/>
        <dbReference type="ChEBI" id="CHEBI:57287"/>
        <dbReference type="ChEBI" id="CHEBI:57560"/>
        <dbReference type="ChEBI" id="CHEBI:83139"/>
        <dbReference type="ChEBI" id="CHEBI:456215"/>
        <dbReference type="EC" id="6.2.1.3"/>
    </reaction>
</comment>
<evidence type="ECO:0000313" key="21">
    <source>
        <dbReference type="EMBL" id="RXH80391.1"/>
    </source>
</evidence>
<protein>
    <recommendedName>
        <fullName evidence="17 18">Multifunctional fusion protein</fullName>
    </recommendedName>
    <domain>
        <recommendedName>
            <fullName evidence="18">Long-chain-fatty-acid--CoA ligase</fullName>
            <ecNumber evidence="18">6.2.1.3</ecNumber>
        </recommendedName>
    </domain>
    <domain>
        <recommendedName>
            <fullName evidence="17">Chloride channel protein</fullName>
        </recommendedName>
    </domain>
</protein>
<evidence type="ECO:0000256" key="17">
    <source>
        <dbReference type="RuleBase" id="RU361221"/>
    </source>
</evidence>
<dbReference type="SUPFAM" id="SSF81340">
    <property type="entry name" value="Clc chloride channel"/>
    <property type="match status" value="1"/>
</dbReference>
<evidence type="ECO:0000256" key="12">
    <source>
        <dbReference type="ARBA" id="ARBA00023122"/>
    </source>
</evidence>
<evidence type="ECO:0000256" key="8">
    <source>
        <dbReference type="ARBA" id="ARBA00022737"/>
    </source>
</evidence>
<evidence type="ECO:0000256" key="1">
    <source>
        <dbReference type="ARBA" id="ARBA00004141"/>
    </source>
</evidence>
<evidence type="ECO:0000256" key="2">
    <source>
        <dbReference type="ARBA" id="ARBA00004496"/>
    </source>
</evidence>
<keyword evidence="9 18" id="KW-0276">Fatty acid metabolism</keyword>
<evidence type="ECO:0000256" key="13">
    <source>
        <dbReference type="ARBA" id="ARBA00023136"/>
    </source>
</evidence>
<feature type="domain" description="CBS" evidence="20">
    <location>
        <begin position="1819"/>
        <end position="1876"/>
    </location>
</feature>
<evidence type="ECO:0000256" key="4">
    <source>
        <dbReference type="ARBA" id="ARBA00011177"/>
    </source>
</evidence>
<dbReference type="SMART" id="SM00385">
    <property type="entry name" value="CYCLIN"/>
    <property type="match status" value="2"/>
</dbReference>
<dbReference type="InterPro" id="IPR013763">
    <property type="entry name" value="Cyclin-like_dom"/>
</dbReference>
<comment type="similarity">
    <text evidence="3 17">Belongs to the chloride channel (TC 2.A.49) family.</text>
</comment>
<evidence type="ECO:0000256" key="10">
    <source>
        <dbReference type="ARBA" id="ARBA00022989"/>
    </source>
</evidence>
<dbReference type="InterPro" id="IPR020845">
    <property type="entry name" value="AMP-binding_CS"/>
</dbReference>
<keyword evidence="13 17" id="KW-0472">Membrane</keyword>
<keyword evidence="12 15" id="KW-0129">CBS domain</keyword>
<comment type="subunit">
    <text evidence="4">Interacts with the CDC2 protein kinase to form a serine/threonine kinase holoenzyme complex also known as maturation promoting factor (MPF). The cyclin subunit imparts substrate specificity to the complex.</text>
</comment>
<keyword evidence="10 17" id="KW-1133">Transmembrane helix</keyword>
<comment type="subcellular location">
    <subcellularLocation>
        <location evidence="2">Cytoplasm</location>
    </subcellularLocation>
    <subcellularLocation>
        <location evidence="1 17">Membrane</location>
        <topology evidence="1 17">Multi-pass membrane protein</topology>
    </subcellularLocation>
</comment>
<dbReference type="PANTHER" id="PTHR11689">
    <property type="entry name" value="CHLORIDE CHANNEL PROTEIN CLC FAMILY MEMBER"/>
    <property type="match status" value="1"/>
</dbReference>
<dbReference type="PROSITE" id="PS51371">
    <property type="entry name" value="CBS"/>
    <property type="match status" value="1"/>
</dbReference>
<dbReference type="InterPro" id="IPR014743">
    <property type="entry name" value="Cl-channel_core"/>
</dbReference>